<organism evidence="3 4">
    <name type="scientific">Rhodococcus wratislaviensis</name>
    <name type="common">Tsukamurella wratislaviensis</name>
    <dbReference type="NCBI Taxonomy" id="44752"/>
    <lineage>
        <taxon>Bacteria</taxon>
        <taxon>Bacillati</taxon>
        <taxon>Actinomycetota</taxon>
        <taxon>Actinomycetes</taxon>
        <taxon>Mycobacteriales</taxon>
        <taxon>Nocardiaceae</taxon>
        <taxon>Rhodococcus</taxon>
    </lineage>
</organism>
<keyword evidence="3" id="KW-0436">Ligase</keyword>
<dbReference type="Pfam" id="PF00501">
    <property type="entry name" value="AMP-binding"/>
    <property type="match status" value="1"/>
</dbReference>
<evidence type="ECO:0000259" key="2">
    <source>
        <dbReference type="Pfam" id="PF00501"/>
    </source>
</evidence>
<keyword evidence="4" id="KW-1185">Reference proteome</keyword>
<dbReference type="PANTHER" id="PTHR43767:SF1">
    <property type="entry name" value="NONRIBOSOMAL PEPTIDE SYNTHASE PES1 (EUROFUNG)-RELATED"/>
    <property type="match status" value="1"/>
</dbReference>
<dbReference type="Gene3D" id="3.40.50.980">
    <property type="match status" value="1"/>
</dbReference>
<reference evidence="3 4" key="1">
    <citation type="submission" date="2018-11" db="EMBL/GenBank/DDBJ databases">
        <title>Microbial catabolism of amino acid.</title>
        <authorList>
            <person name="Hibi M."/>
            <person name="Ogawa J."/>
        </authorList>
    </citation>
    <scope>NUCLEOTIDE SEQUENCE [LARGE SCALE GENOMIC DNA]</scope>
    <source>
        <strain evidence="3 4">C31-06</strain>
    </source>
</reference>
<dbReference type="InterPro" id="IPR050237">
    <property type="entry name" value="ATP-dep_AMP-bd_enzyme"/>
</dbReference>
<dbReference type="AlphaFoldDB" id="A0A402CG27"/>
<dbReference type="InterPro" id="IPR000873">
    <property type="entry name" value="AMP-dep_synth/lig_dom"/>
</dbReference>
<proteinExistence type="predicted"/>
<feature type="region of interest" description="Disordered" evidence="1">
    <location>
        <begin position="92"/>
        <end position="113"/>
    </location>
</feature>
<comment type="caution">
    <text evidence="3">The sequence shown here is derived from an EMBL/GenBank/DDBJ whole genome shotgun (WGS) entry which is preliminary data.</text>
</comment>
<dbReference type="EMBL" id="BHYM01000060">
    <property type="protein sequence ID" value="GCE42553.1"/>
    <property type="molecule type" value="Genomic_DNA"/>
</dbReference>
<dbReference type="PANTHER" id="PTHR43767">
    <property type="entry name" value="LONG-CHAIN-FATTY-ACID--COA LIGASE"/>
    <property type="match status" value="1"/>
</dbReference>
<sequence length="113" mass="12231">MHTGSANFYQYAGEVPDKVAVIEASGASVTYGKLYKVANRISHALRDESLQAGDRVALLSSNTADFLALLLGAEQVGIKVVPVNYHLTAPEIEELSKPVEQRPSGDLRHRGVR</sequence>
<accession>A0A402CG27</accession>
<dbReference type="OrthoDB" id="2472181at2"/>
<dbReference type="Proteomes" id="UP000287519">
    <property type="component" value="Unassembled WGS sequence"/>
</dbReference>
<feature type="compositionally biased region" description="Basic and acidic residues" evidence="1">
    <location>
        <begin position="94"/>
        <end position="113"/>
    </location>
</feature>
<gene>
    <name evidence="3" type="ORF">Rhow_006682</name>
</gene>
<dbReference type="GO" id="GO:0016874">
    <property type="term" value="F:ligase activity"/>
    <property type="evidence" value="ECO:0007669"/>
    <property type="project" value="UniProtKB-KW"/>
</dbReference>
<name>A0A402CG27_RHOWR</name>
<evidence type="ECO:0000313" key="4">
    <source>
        <dbReference type="Proteomes" id="UP000287519"/>
    </source>
</evidence>
<evidence type="ECO:0000256" key="1">
    <source>
        <dbReference type="SAM" id="MobiDB-lite"/>
    </source>
</evidence>
<feature type="domain" description="AMP-dependent synthetase/ligase" evidence="2">
    <location>
        <begin position="10"/>
        <end position="96"/>
    </location>
</feature>
<dbReference type="SUPFAM" id="SSF56801">
    <property type="entry name" value="Acetyl-CoA synthetase-like"/>
    <property type="match status" value="1"/>
</dbReference>
<protein>
    <submittedName>
        <fullName evidence="3">Long-chain-fatty-acid--CoA ligase</fullName>
    </submittedName>
</protein>
<dbReference type="RefSeq" id="WP_124394487.1">
    <property type="nucleotide sequence ID" value="NZ_BHYM01000060.1"/>
</dbReference>
<evidence type="ECO:0000313" key="3">
    <source>
        <dbReference type="EMBL" id="GCE42553.1"/>
    </source>
</evidence>